<dbReference type="AlphaFoldDB" id="A0A239YRN0"/>
<name>A0A239YRN0_9STAP</name>
<evidence type="ECO:0000259" key="1">
    <source>
        <dbReference type="Pfam" id="PF08818"/>
    </source>
</evidence>
<dbReference type="InterPro" id="IPR014922">
    <property type="entry name" value="YdhG-like"/>
</dbReference>
<dbReference type="KEGG" id="sste:SAMEA4384403_0767"/>
<evidence type="ECO:0000313" key="3">
    <source>
        <dbReference type="Proteomes" id="UP000242084"/>
    </source>
</evidence>
<accession>A0A239YRN0</accession>
<proteinExistence type="predicted"/>
<dbReference type="OrthoDB" id="9813231at2"/>
<reference evidence="2 3" key="1">
    <citation type="submission" date="2017-06" db="EMBL/GenBank/DDBJ databases">
        <authorList>
            <consortium name="Pathogen Informatics"/>
        </authorList>
    </citation>
    <scope>NUCLEOTIDE SEQUENCE [LARGE SCALE GENOMIC DNA]</scope>
    <source>
        <strain evidence="2 3">NCTC13839</strain>
    </source>
</reference>
<feature type="domain" description="YdhG-like" evidence="1">
    <location>
        <begin position="15"/>
        <end position="131"/>
    </location>
</feature>
<dbReference type="SUPFAM" id="SSF159888">
    <property type="entry name" value="YdhG-like"/>
    <property type="match status" value="1"/>
</dbReference>
<dbReference type="EMBL" id="LT906462">
    <property type="protein sequence ID" value="SNV61749.1"/>
    <property type="molecule type" value="Genomic_DNA"/>
</dbReference>
<protein>
    <submittedName>
        <fullName evidence="2">Domain of uncharacterized function (DU1801)</fullName>
    </submittedName>
</protein>
<dbReference type="RefSeq" id="WP_095086965.1">
    <property type="nucleotide sequence ID" value="NZ_BMDM01000006.1"/>
</dbReference>
<sequence length="148" mass="17582">MNEIEHYINSVDERRKDVFKRLFYVIKNHLPEGFEAAMQYDMPTFIVPLHTYPKGYLNRKNEPLPFISIGVQKNHIALYHMGLYGMEDLKAWFEHKYAKEVATKLNMGKSCIRFTNINHIPYELIGELCEKVSVEEWIQKYETGHRKS</sequence>
<dbReference type="Pfam" id="PF08818">
    <property type="entry name" value="DUF1801"/>
    <property type="match status" value="1"/>
</dbReference>
<keyword evidence="3" id="KW-1185">Reference proteome</keyword>
<dbReference type="Gene3D" id="3.90.1150.200">
    <property type="match status" value="1"/>
</dbReference>
<evidence type="ECO:0000313" key="2">
    <source>
        <dbReference type="EMBL" id="SNV61749.1"/>
    </source>
</evidence>
<organism evidence="2 3">
    <name type="scientific">Mammaliicoccus stepanovicii</name>
    <dbReference type="NCBI Taxonomy" id="643214"/>
    <lineage>
        <taxon>Bacteria</taxon>
        <taxon>Bacillati</taxon>
        <taxon>Bacillota</taxon>
        <taxon>Bacilli</taxon>
        <taxon>Bacillales</taxon>
        <taxon>Staphylococcaceae</taxon>
        <taxon>Mammaliicoccus</taxon>
    </lineage>
</organism>
<gene>
    <name evidence="2" type="ORF">SAMEA4384403_00767</name>
</gene>
<dbReference type="Proteomes" id="UP000242084">
    <property type="component" value="Chromosome 1"/>
</dbReference>